<organism evidence="2 3">
    <name type="scientific">Ruminococcus callidus ATCC 27760</name>
    <dbReference type="NCBI Taxonomy" id="411473"/>
    <lineage>
        <taxon>Bacteria</taxon>
        <taxon>Bacillati</taxon>
        <taxon>Bacillota</taxon>
        <taxon>Clostridia</taxon>
        <taxon>Eubacteriales</taxon>
        <taxon>Oscillospiraceae</taxon>
        <taxon>Ruminococcus</taxon>
    </lineage>
</organism>
<dbReference type="HOGENOM" id="CLU_151320_0_0_9"/>
<dbReference type="RefSeq" id="WP_021680346.1">
    <property type="nucleotide sequence ID" value="NZ_KI260286.1"/>
</dbReference>
<feature type="transmembrane region" description="Helical" evidence="1">
    <location>
        <begin position="62"/>
        <end position="82"/>
    </location>
</feature>
<dbReference type="eggNOG" id="ENOG5031XTT">
    <property type="taxonomic scope" value="Bacteria"/>
</dbReference>
<reference evidence="2 3" key="1">
    <citation type="submission" date="2013-07" db="EMBL/GenBank/DDBJ databases">
        <authorList>
            <person name="Weinstock G."/>
            <person name="Sodergren E."/>
            <person name="Wylie T."/>
            <person name="Fulton L."/>
            <person name="Fulton R."/>
            <person name="Fronick C."/>
            <person name="O'Laughlin M."/>
            <person name="Godfrey J."/>
            <person name="Miner T."/>
            <person name="Herter B."/>
            <person name="Appelbaum E."/>
            <person name="Cordes M."/>
            <person name="Lek S."/>
            <person name="Wollam A."/>
            <person name="Pepin K.H."/>
            <person name="Palsikar V.B."/>
            <person name="Mitreva M."/>
            <person name="Wilson R.K."/>
        </authorList>
    </citation>
    <scope>NUCLEOTIDE SEQUENCE [LARGE SCALE GENOMIC DNA]</scope>
    <source>
        <strain evidence="2 3">ATCC 27760</strain>
    </source>
</reference>
<dbReference type="Proteomes" id="UP000016662">
    <property type="component" value="Unassembled WGS sequence"/>
</dbReference>
<name>U2MDZ2_9FIRM</name>
<keyword evidence="1" id="KW-1133">Transmembrane helix</keyword>
<evidence type="ECO:0000313" key="2">
    <source>
        <dbReference type="EMBL" id="ERJ97508.1"/>
    </source>
</evidence>
<dbReference type="OrthoDB" id="3078706at2"/>
<keyword evidence="1" id="KW-0472">Membrane</keyword>
<dbReference type="EMBL" id="AWVF01000016">
    <property type="protein sequence ID" value="ERJ97508.1"/>
    <property type="molecule type" value="Genomic_DNA"/>
</dbReference>
<feature type="transmembrane region" description="Helical" evidence="1">
    <location>
        <begin position="117"/>
        <end position="137"/>
    </location>
</feature>
<comment type="caution">
    <text evidence="2">The sequence shown here is derived from an EMBL/GenBank/DDBJ whole genome shotgun (WGS) entry which is preliminary data.</text>
</comment>
<keyword evidence="1" id="KW-0812">Transmembrane</keyword>
<sequence>MKKRYCIIPQILLLFWFFLDMTGIYFRNTYLVARSYKDDGIFFLIYLVTIILFIFKEKFGKWAVAVWTSIWFVVQFLCHEWYTIFGKGIMGSLEGKIKCFSGAIKWLEIDGRYIPDVYHSILHILILMVVITSAIYIRNSKKQA</sequence>
<dbReference type="AlphaFoldDB" id="U2MDZ2"/>
<evidence type="ECO:0000256" key="1">
    <source>
        <dbReference type="SAM" id="Phobius"/>
    </source>
</evidence>
<feature type="transmembrane region" description="Helical" evidence="1">
    <location>
        <begin position="39"/>
        <end position="55"/>
    </location>
</feature>
<protein>
    <submittedName>
        <fullName evidence="2">Uncharacterized protein</fullName>
    </submittedName>
</protein>
<evidence type="ECO:0000313" key="3">
    <source>
        <dbReference type="Proteomes" id="UP000016662"/>
    </source>
</evidence>
<gene>
    <name evidence="2" type="ORF">RUMCAL_00108</name>
</gene>
<proteinExistence type="predicted"/>
<accession>U2MDZ2</accession>
<keyword evidence="3" id="KW-1185">Reference proteome</keyword>
<feature type="transmembrane region" description="Helical" evidence="1">
    <location>
        <begin position="7"/>
        <end position="27"/>
    </location>
</feature>